<dbReference type="EMBL" id="FLQV01004006">
    <property type="protein sequence ID" value="SBT03037.1"/>
    <property type="molecule type" value="Genomic_DNA"/>
</dbReference>
<dbReference type="Proteomes" id="UP000078560">
    <property type="component" value="Unassembled WGS sequence"/>
</dbReference>
<name>A0A1A8WRV5_PLAOA</name>
<sequence>MDTYITDENTVDSNSDTSRYIIVCSSFLGDVIDSKYLRSTRISTNDEQNYEYINYWLNDKLEKIMSNTSIKVKEFYLNLVKKDDFDKS</sequence>
<evidence type="ECO:0000313" key="2">
    <source>
        <dbReference type="EMBL" id="SBT03037.1"/>
    </source>
</evidence>
<evidence type="ECO:0000313" key="1">
    <source>
        <dbReference type="EMBL" id="SBS95027.1"/>
    </source>
</evidence>
<dbReference type="EMBL" id="FLQU01001928">
    <property type="protein sequence ID" value="SBS95027.1"/>
    <property type="molecule type" value="Genomic_DNA"/>
</dbReference>
<accession>A0A1A8WRV5</accession>
<protein>
    <recommendedName>
        <fullName evidence="5">PIR Superfamily Protein</fullName>
    </recommendedName>
</protein>
<proteinExistence type="predicted"/>
<evidence type="ECO:0000313" key="4">
    <source>
        <dbReference type="Proteomes" id="UP000078560"/>
    </source>
</evidence>
<reference evidence="3 4" key="1">
    <citation type="submission" date="2016-05" db="EMBL/GenBank/DDBJ databases">
        <authorList>
            <person name="Naeem Raeece"/>
        </authorList>
    </citation>
    <scope>NUCLEOTIDE SEQUENCE [LARGE SCALE GENOMIC DNA]</scope>
</reference>
<dbReference type="AlphaFoldDB" id="A0A1A8WRV5"/>
<dbReference type="Proteomes" id="UP000078546">
    <property type="component" value="Unassembled WGS sequence"/>
</dbReference>
<evidence type="ECO:0008006" key="5">
    <source>
        <dbReference type="Google" id="ProtNLM"/>
    </source>
</evidence>
<reference evidence="1" key="2">
    <citation type="submission" date="2016-05" db="EMBL/GenBank/DDBJ databases">
        <authorList>
            <person name="Lavstsen T."/>
            <person name="Jespersen J.S."/>
        </authorList>
    </citation>
    <scope>NUCLEOTIDE SEQUENCE [LARGE SCALE GENOMIC DNA]</scope>
</reference>
<gene>
    <name evidence="2" type="ORF">POVCU1_083450</name>
    <name evidence="1" type="ORF">POVCU2_0092530</name>
</gene>
<evidence type="ECO:0000313" key="3">
    <source>
        <dbReference type="Proteomes" id="UP000078546"/>
    </source>
</evidence>
<organism evidence="1 4">
    <name type="scientific">Plasmodium ovale curtisi</name>
    <dbReference type="NCBI Taxonomy" id="864141"/>
    <lineage>
        <taxon>Eukaryota</taxon>
        <taxon>Sar</taxon>
        <taxon>Alveolata</taxon>
        <taxon>Apicomplexa</taxon>
        <taxon>Aconoidasida</taxon>
        <taxon>Haemosporida</taxon>
        <taxon>Plasmodiidae</taxon>
        <taxon>Plasmodium</taxon>
        <taxon>Plasmodium (Plasmodium)</taxon>
    </lineage>
</organism>